<dbReference type="Pfam" id="PF03466">
    <property type="entry name" value="LysR_substrate"/>
    <property type="match status" value="1"/>
</dbReference>
<dbReference type="PROSITE" id="PS50931">
    <property type="entry name" value="HTH_LYSR"/>
    <property type="match status" value="1"/>
</dbReference>
<dbReference type="Gene3D" id="1.10.10.10">
    <property type="entry name" value="Winged helix-like DNA-binding domain superfamily/Winged helix DNA-binding domain"/>
    <property type="match status" value="1"/>
</dbReference>
<keyword evidence="7" id="KW-1185">Reference proteome</keyword>
<dbReference type="PANTHER" id="PTHR30419">
    <property type="entry name" value="HTH-TYPE TRANSCRIPTIONAL REGULATOR YBHD"/>
    <property type="match status" value="1"/>
</dbReference>
<gene>
    <name evidence="6" type="ORF">RAH46_09705</name>
</gene>
<accession>A0ABY9QWM0</accession>
<evidence type="ECO:0000256" key="3">
    <source>
        <dbReference type="ARBA" id="ARBA00023125"/>
    </source>
</evidence>
<proteinExistence type="inferred from homology"/>
<dbReference type="SUPFAM" id="SSF46785">
    <property type="entry name" value="Winged helix' DNA-binding domain"/>
    <property type="match status" value="1"/>
</dbReference>
<dbReference type="InterPro" id="IPR036388">
    <property type="entry name" value="WH-like_DNA-bd_sf"/>
</dbReference>
<keyword evidence="4" id="KW-0804">Transcription</keyword>
<dbReference type="SUPFAM" id="SSF53850">
    <property type="entry name" value="Periplasmic binding protein-like II"/>
    <property type="match status" value="1"/>
</dbReference>
<evidence type="ECO:0000256" key="4">
    <source>
        <dbReference type="ARBA" id="ARBA00023163"/>
    </source>
</evidence>
<dbReference type="Gene3D" id="3.40.190.290">
    <property type="match status" value="1"/>
</dbReference>
<evidence type="ECO:0000256" key="1">
    <source>
        <dbReference type="ARBA" id="ARBA00009437"/>
    </source>
</evidence>
<dbReference type="InterPro" id="IPR050950">
    <property type="entry name" value="HTH-type_LysR_regulators"/>
</dbReference>
<dbReference type="Pfam" id="PF00126">
    <property type="entry name" value="HTH_1"/>
    <property type="match status" value="1"/>
</dbReference>
<keyword evidence="3" id="KW-0238">DNA-binding</keyword>
<dbReference type="Proteomes" id="UP001183127">
    <property type="component" value="Chromosome"/>
</dbReference>
<dbReference type="InterPro" id="IPR000847">
    <property type="entry name" value="LysR_HTH_N"/>
</dbReference>
<dbReference type="EMBL" id="CP132921">
    <property type="protein sequence ID" value="WMW07595.1"/>
    <property type="molecule type" value="Genomic_DNA"/>
</dbReference>
<evidence type="ECO:0000256" key="2">
    <source>
        <dbReference type="ARBA" id="ARBA00023015"/>
    </source>
</evidence>
<sequence>MNLDLTDLKLFIKIAESPSLTQGARRACLSPGAASMRIKSMEGELGEGLFHRQSKGLVLTAAGKRLLVHARKILGQLEVLKAEFERHEEQAVPCMRMYVDGFTAFESTQQRLVRYLAEHANIAIDLQARNPGEIVRGIREGAVDMGMVAGSAPVEGCASIAMPALNYVVVLPRRHPLASATALRLREVLKHPQVGLCSDAALGRLIEAQARDDGSEAQFRIKVSTGEALCRMIAEGVGIGVVSDAAVQRYLRCSALVVRPLEEAWARQEHMMLVRHFDSMPRHVTELLSYLSAA</sequence>
<evidence type="ECO:0000313" key="7">
    <source>
        <dbReference type="Proteomes" id="UP001183127"/>
    </source>
</evidence>
<organism evidence="6 7">
    <name type="scientific">Pseudomonas entomophila</name>
    <dbReference type="NCBI Taxonomy" id="312306"/>
    <lineage>
        <taxon>Bacteria</taxon>
        <taxon>Pseudomonadati</taxon>
        <taxon>Pseudomonadota</taxon>
        <taxon>Gammaproteobacteria</taxon>
        <taxon>Pseudomonadales</taxon>
        <taxon>Pseudomonadaceae</taxon>
        <taxon>Pseudomonas</taxon>
    </lineage>
</organism>
<evidence type="ECO:0000259" key="5">
    <source>
        <dbReference type="PROSITE" id="PS50931"/>
    </source>
</evidence>
<dbReference type="GeneID" id="32806987"/>
<dbReference type="PANTHER" id="PTHR30419:SF2">
    <property type="entry name" value="LYSR FAMILY TRANSCRIPTIONAL REGULATOR"/>
    <property type="match status" value="1"/>
</dbReference>
<name>A0ABY9QWM0_9PSED</name>
<reference evidence="6 7" key="1">
    <citation type="submission" date="2023-08" db="EMBL/GenBank/DDBJ databases">
        <title>Complete Genome Sequence of Pseudomonas entomophila TVIN A01.</title>
        <authorList>
            <person name="Shelke T."/>
            <person name="Mahar N.S."/>
            <person name="Gupta I."/>
            <person name="Gupta V."/>
        </authorList>
    </citation>
    <scope>NUCLEOTIDE SEQUENCE [LARGE SCALE GENOMIC DNA]</scope>
    <source>
        <strain evidence="6 7">TVIN-A01</strain>
    </source>
</reference>
<protein>
    <submittedName>
        <fullName evidence="6">LysR family transcriptional regulator</fullName>
    </submittedName>
</protein>
<comment type="similarity">
    <text evidence="1">Belongs to the LysR transcriptional regulatory family.</text>
</comment>
<feature type="domain" description="HTH lysR-type" evidence="5">
    <location>
        <begin position="3"/>
        <end position="60"/>
    </location>
</feature>
<keyword evidence="2" id="KW-0805">Transcription regulation</keyword>
<evidence type="ECO:0000313" key="6">
    <source>
        <dbReference type="EMBL" id="WMW07595.1"/>
    </source>
</evidence>
<dbReference type="InterPro" id="IPR036390">
    <property type="entry name" value="WH_DNA-bd_sf"/>
</dbReference>
<dbReference type="RefSeq" id="WP_011535036.1">
    <property type="nucleotide sequence ID" value="NZ_CP132921.1"/>
</dbReference>
<dbReference type="InterPro" id="IPR005119">
    <property type="entry name" value="LysR_subst-bd"/>
</dbReference>